<feature type="modified residue" description="N6-(pyridoxal phosphate)lysine" evidence="3">
    <location>
        <position position="154"/>
    </location>
</feature>
<dbReference type="SUPFAM" id="SSF53383">
    <property type="entry name" value="PLP-dependent transferases"/>
    <property type="match status" value="1"/>
</dbReference>
<dbReference type="STRING" id="706587.Desti_4306"/>
<evidence type="ECO:0000256" key="2">
    <source>
        <dbReference type="PIRSR" id="PIRSR000390-1"/>
    </source>
</evidence>
<dbReference type="InterPro" id="IPR015421">
    <property type="entry name" value="PyrdxlP-dep_Trfase_major"/>
</dbReference>
<dbReference type="eggNOG" id="COG0399">
    <property type="taxonomic scope" value="Bacteria"/>
</dbReference>
<evidence type="ECO:0000256" key="3">
    <source>
        <dbReference type="PIRSR" id="PIRSR000390-2"/>
    </source>
</evidence>
<evidence type="ECO:0000256" key="4">
    <source>
        <dbReference type="RuleBase" id="RU004508"/>
    </source>
</evidence>
<dbReference type="GO" id="GO:0000271">
    <property type="term" value="P:polysaccharide biosynthetic process"/>
    <property type="evidence" value="ECO:0007669"/>
    <property type="project" value="TreeGrafter"/>
</dbReference>
<dbReference type="HOGENOM" id="CLU_033332_6_2_7"/>
<dbReference type="PIRSF" id="PIRSF000390">
    <property type="entry name" value="PLP_StrS"/>
    <property type="match status" value="1"/>
</dbReference>
<dbReference type="Gene3D" id="3.90.1150.10">
    <property type="entry name" value="Aspartate Aminotransferase, domain 1"/>
    <property type="match status" value="1"/>
</dbReference>
<sequence length="415" mass="47027">MKKFVQNEFESAFAEWLGVTRAFAFWKGRVALYAVLKAMGISEGDEVAVPGYTCVANITPIHYLGAIPKYVDILPDTYNMNPRALEEAITSRTKAIIAQHTYGIPADLDEIIRISKKHGVPVLEDCCLALGTRLNGKRVGSFTAASYFSFQWSKTIRIGLGGMLAINDRSLVDKIEALRNQSMFSPGMLESTLLSAQMLAYGLLYRPSTAMFLEDFFRFLTNHGLVVGSYSLKEYDGSAPPHFLKGMNRVQGLIGRLRFREIDTVISHRRMLQTIYEEYLQKLNWPVLDDSVDSQTVLVRYPIRVKRKFQTLDDAYRDHIELGSWFDSPLHPRGTPLERYGYVNGTCPEAEQAAREVVNLPLHMRITPKHAETIVKWLVENAVPANSAISMAGQSHQLRTYKLSQEWMHEIEDQV</sequence>
<dbReference type="Gene3D" id="3.40.640.10">
    <property type="entry name" value="Type I PLP-dependent aspartate aminotransferase-like (Major domain)"/>
    <property type="match status" value="1"/>
</dbReference>
<name>I4CBJ9_DESTA</name>
<dbReference type="PANTHER" id="PTHR30244:SF34">
    <property type="entry name" value="DTDP-4-AMINO-4,6-DIDEOXYGALACTOSE TRANSAMINASE"/>
    <property type="match status" value="1"/>
</dbReference>
<dbReference type="Pfam" id="PF01041">
    <property type="entry name" value="DegT_DnrJ_EryC1"/>
    <property type="match status" value="2"/>
</dbReference>
<dbReference type="InterPro" id="IPR015424">
    <property type="entry name" value="PyrdxlP-dep_Trfase"/>
</dbReference>
<evidence type="ECO:0000313" key="6">
    <source>
        <dbReference type="Proteomes" id="UP000006055"/>
    </source>
</evidence>
<dbReference type="KEGG" id="dti:Desti_4306"/>
<dbReference type="OrthoDB" id="9766188at2"/>
<dbReference type="GO" id="GO:0008483">
    <property type="term" value="F:transaminase activity"/>
    <property type="evidence" value="ECO:0007669"/>
    <property type="project" value="TreeGrafter"/>
</dbReference>
<keyword evidence="6" id="KW-1185">Reference proteome</keyword>
<dbReference type="EMBL" id="CP003360">
    <property type="protein sequence ID" value="AFM26940.1"/>
    <property type="molecule type" value="Genomic_DNA"/>
</dbReference>
<keyword evidence="3 4" id="KW-0663">Pyridoxal phosphate</keyword>
<dbReference type="PANTHER" id="PTHR30244">
    <property type="entry name" value="TRANSAMINASE"/>
    <property type="match status" value="1"/>
</dbReference>
<evidence type="ECO:0000256" key="1">
    <source>
        <dbReference type="ARBA" id="ARBA00037999"/>
    </source>
</evidence>
<evidence type="ECO:0000313" key="5">
    <source>
        <dbReference type="EMBL" id="AFM26940.1"/>
    </source>
</evidence>
<dbReference type="InterPro" id="IPR000653">
    <property type="entry name" value="DegT/StrS_aminotransferase"/>
</dbReference>
<feature type="active site" description="Proton acceptor" evidence="2">
    <location>
        <position position="154"/>
    </location>
</feature>
<proteinExistence type="inferred from homology"/>
<gene>
    <name evidence="5" type="ordered locus">Desti_4306</name>
</gene>
<dbReference type="RefSeq" id="WP_014812060.1">
    <property type="nucleotide sequence ID" value="NC_018025.1"/>
</dbReference>
<accession>I4CBJ9</accession>
<dbReference type="Proteomes" id="UP000006055">
    <property type="component" value="Chromosome"/>
</dbReference>
<protein>
    <submittedName>
        <fullName evidence="5">Putative PLP-dependent enzyme possibly involved in cell wall biogenesis</fullName>
    </submittedName>
</protein>
<comment type="similarity">
    <text evidence="1 4">Belongs to the DegT/DnrJ/EryC1 family.</text>
</comment>
<dbReference type="AlphaFoldDB" id="I4CBJ9"/>
<dbReference type="InterPro" id="IPR015422">
    <property type="entry name" value="PyrdxlP-dep_Trfase_small"/>
</dbReference>
<dbReference type="GO" id="GO:0030170">
    <property type="term" value="F:pyridoxal phosphate binding"/>
    <property type="evidence" value="ECO:0007669"/>
    <property type="project" value="TreeGrafter"/>
</dbReference>
<organism evidence="5 6">
    <name type="scientific">Desulfomonile tiedjei (strain ATCC 49306 / DSM 6799 / DCB-1)</name>
    <dbReference type="NCBI Taxonomy" id="706587"/>
    <lineage>
        <taxon>Bacteria</taxon>
        <taxon>Pseudomonadati</taxon>
        <taxon>Thermodesulfobacteriota</taxon>
        <taxon>Desulfomonilia</taxon>
        <taxon>Desulfomonilales</taxon>
        <taxon>Desulfomonilaceae</taxon>
        <taxon>Desulfomonile</taxon>
    </lineage>
</organism>
<reference evidence="6" key="1">
    <citation type="submission" date="2012-06" db="EMBL/GenBank/DDBJ databases">
        <title>Complete sequence of chromosome of Desulfomonile tiedjei DSM 6799.</title>
        <authorList>
            <person name="Lucas S."/>
            <person name="Copeland A."/>
            <person name="Lapidus A."/>
            <person name="Glavina del Rio T."/>
            <person name="Dalin E."/>
            <person name="Tice H."/>
            <person name="Bruce D."/>
            <person name="Goodwin L."/>
            <person name="Pitluck S."/>
            <person name="Peters L."/>
            <person name="Ovchinnikova G."/>
            <person name="Zeytun A."/>
            <person name="Lu M."/>
            <person name="Kyrpides N."/>
            <person name="Mavromatis K."/>
            <person name="Ivanova N."/>
            <person name="Brettin T."/>
            <person name="Detter J.C."/>
            <person name="Han C."/>
            <person name="Larimer F."/>
            <person name="Land M."/>
            <person name="Hauser L."/>
            <person name="Markowitz V."/>
            <person name="Cheng J.-F."/>
            <person name="Hugenholtz P."/>
            <person name="Woyke T."/>
            <person name="Wu D."/>
            <person name="Spring S."/>
            <person name="Schroeder M."/>
            <person name="Brambilla E."/>
            <person name="Klenk H.-P."/>
            <person name="Eisen J.A."/>
        </authorList>
    </citation>
    <scope>NUCLEOTIDE SEQUENCE [LARGE SCALE GENOMIC DNA]</scope>
    <source>
        <strain evidence="6">ATCC 49306 / DSM 6799 / DCB-1</strain>
    </source>
</reference>